<evidence type="ECO:0000313" key="2">
    <source>
        <dbReference type="EMBL" id="EKC41491.1"/>
    </source>
</evidence>
<dbReference type="InParanoid" id="K1S2F1"/>
<protein>
    <submittedName>
        <fullName evidence="2">Uncharacterized protein</fullName>
    </submittedName>
</protein>
<dbReference type="HOGENOM" id="CLU_1541602_0_0_1"/>
<name>K1S2F1_MAGGI</name>
<feature type="compositionally biased region" description="Low complexity" evidence="1">
    <location>
        <begin position="97"/>
        <end position="112"/>
    </location>
</feature>
<accession>K1S2F1</accession>
<reference evidence="2" key="1">
    <citation type="journal article" date="2012" name="Nature">
        <title>The oyster genome reveals stress adaptation and complexity of shell formation.</title>
        <authorList>
            <person name="Zhang G."/>
            <person name="Fang X."/>
            <person name="Guo X."/>
            <person name="Li L."/>
            <person name="Luo R."/>
            <person name="Xu F."/>
            <person name="Yang P."/>
            <person name="Zhang L."/>
            <person name="Wang X."/>
            <person name="Qi H."/>
            <person name="Xiong Z."/>
            <person name="Que H."/>
            <person name="Xie Y."/>
            <person name="Holland P.W."/>
            <person name="Paps J."/>
            <person name="Zhu Y."/>
            <person name="Wu F."/>
            <person name="Chen Y."/>
            <person name="Wang J."/>
            <person name="Peng C."/>
            <person name="Meng J."/>
            <person name="Yang L."/>
            <person name="Liu J."/>
            <person name="Wen B."/>
            <person name="Zhang N."/>
            <person name="Huang Z."/>
            <person name="Zhu Q."/>
            <person name="Feng Y."/>
            <person name="Mount A."/>
            <person name="Hedgecock D."/>
            <person name="Xu Z."/>
            <person name="Liu Y."/>
            <person name="Domazet-Loso T."/>
            <person name="Du Y."/>
            <person name="Sun X."/>
            <person name="Zhang S."/>
            <person name="Liu B."/>
            <person name="Cheng P."/>
            <person name="Jiang X."/>
            <person name="Li J."/>
            <person name="Fan D."/>
            <person name="Wang W."/>
            <person name="Fu W."/>
            <person name="Wang T."/>
            <person name="Wang B."/>
            <person name="Zhang J."/>
            <person name="Peng Z."/>
            <person name="Li Y."/>
            <person name="Li N."/>
            <person name="Wang J."/>
            <person name="Chen M."/>
            <person name="He Y."/>
            <person name="Tan F."/>
            <person name="Song X."/>
            <person name="Zheng Q."/>
            <person name="Huang R."/>
            <person name="Yang H."/>
            <person name="Du X."/>
            <person name="Chen L."/>
            <person name="Yang M."/>
            <person name="Gaffney P.M."/>
            <person name="Wang S."/>
            <person name="Luo L."/>
            <person name="She Z."/>
            <person name="Ming Y."/>
            <person name="Huang W."/>
            <person name="Zhang S."/>
            <person name="Huang B."/>
            <person name="Zhang Y."/>
            <person name="Qu T."/>
            <person name="Ni P."/>
            <person name="Miao G."/>
            <person name="Wang J."/>
            <person name="Wang Q."/>
            <person name="Steinberg C.E."/>
            <person name="Wang H."/>
            <person name="Li N."/>
            <person name="Qian L."/>
            <person name="Zhang G."/>
            <person name="Li Y."/>
            <person name="Yang H."/>
            <person name="Liu X."/>
            <person name="Wang J."/>
            <person name="Yin Y."/>
            <person name="Wang J."/>
        </authorList>
    </citation>
    <scope>NUCLEOTIDE SEQUENCE [LARGE SCALE GENOMIC DNA]</scope>
    <source>
        <strain evidence="2">05x7-T-G4-1.051#20</strain>
    </source>
</reference>
<proteinExistence type="predicted"/>
<gene>
    <name evidence="2" type="ORF">CGI_10021373</name>
</gene>
<organism evidence="2">
    <name type="scientific">Magallana gigas</name>
    <name type="common">Pacific oyster</name>
    <name type="synonym">Crassostrea gigas</name>
    <dbReference type="NCBI Taxonomy" id="29159"/>
    <lineage>
        <taxon>Eukaryota</taxon>
        <taxon>Metazoa</taxon>
        <taxon>Spiralia</taxon>
        <taxon>Lophotrochozoa</taxon>
        <taxon>Mollusca</taxon>
        <taxon>Bivalvia</taxon>
        <taxon>Autobranchia</taxon>
        <taxon>Pteriomorphia</taxon>
        <taxon>Ostreida</taxon>
        <taxon>Ostreoidea</taxon>
        <taxon>Ostreidae</taxon>
        <taxon>Magallana</taxon>
    </lineage>
</organism>
<dbReference type="EMBL" id="JH817869">
    <property type="protein sequence ID" value="EKC41491.1"/>
    <property type="molecule type" value="Genomic_DNA"/>
</dbReference>
<feature type="compositionally biased region" description="Polar residues" evidence="1">
    <location>
        <begin position="49"/>
        <end position="59"/>
    </location>
</feature>
<dbReference type="AlphaFoldDB" id="K1S2F1"/>
<evidence type="ECO:0000256" key="1">
    <source>
        <dbReference type="SAM" id="MobiDB-lite"/>
    </source>
</evidence>
<feature type="compositionally biased region" description="Low complexity" evidence="1">
    <location>
        <begin position="60"/>
        <end position="80"/>
    </location>
</feature>
<feature type="region of interest" description="Disordered" evidence="1">
    <location>
        <begin position="49"/>
        <end position="80"/>
    </location>
</feature>
<sequence length="174" mass="18156">MYGPGLMTSGNAPGSNFAGSGGMSSMTSGPFANNGMSASMFPAGLSTNDRGIPSGLSNANSGMSPFSGSSSMKGGSNRSPFNMAMLSMQSQANLSPSMGGSTSLNSGSSVNSKSRDYSGKLEPSLIFGDTASIQYIHGKIIIPKNWSMEKVNQLKAKLDNDLNHDWYNTIWDNS</sequence>
<feature type="region of interest" description="Disordered" evidence="1">
    <location>
        <begin position="92"/>
        <end position="117"/>
    </location>
</feature>